<dbReference type="AlphaFoldDB" id="A0A182J4J8"/>
<sequence length="265" mass="29855">MLILKIIGSLQQPVQPASNQFGILIMSDKKLLRLVCHSTVRQLKLTKSVQGLQQLLSISFVSFQDAECVGVLALVLPTRSYGNAEKVLARHQPARRLMRVVADLVQRDQLVGERVRWTLVDGGLLVLEADGIVQVGRPLGRRQLVMMLQAVQVRRHRVDGRERRVRELRERLQAARVATFVRLVAGVRPNVLLQVRQLRELALADLAPVRLDAEVDARMLRQIARVGERLIALRTFVRLRLAHVDLGVQLKVSLGGEDLKGEEIR</sequence>
<reference evidence="1" key="1">
    <citation type="submission" date="2022-08" db="UniProtKB">
        <authorList>
            <consortium name="EnsemblMetazoa"/>
        </authorList>
    </citation>
    <scope>IDENTIFICATION</scope>
    <source>
        <strain evidence="1">EBRO</strain>
    </source>
</reference>
<dbReference type="EnsemblMetazoa" id="AATE011211-RA">
    <property type="protein sequence ID" value="AATE011211-PA.1"/>
    <property type="gene ID" value="AATE011211"/>
</dbReference>
<dbReference type="VEuPathDB" id="VectorBase:AATE011211"/>
<evidence type="ECO:0000313" key="1">
    <source>
        <dbReference type="EnsemblMetazoa" id="AATE011211-PA.1"/>
    </source>
</evidence>
<proteinExistence type="predicted"/>
<protein>
    <submittedName>
        <fullName evidence="1">Uncharacterized protein</fullName>
    </submittedName>
</protein>
<accession>A0A182J4J8</accession>
<name>A0A182J4J8_ANOAO</name>
<organism evidence="1">
    <name type="scientific">Anopheles atroparvus</name>
    <name type="common">European mosquito</name>
    <dbReference type="NCBI Taxonomy" id="41427"/>
    <lineage>
        <taxon>Eukaryota</taxon>
        <taxon>Metazoa</taxon>
        <taxon>Ecdysozoa</taxon>
        <taxon>Arthropoda</taxon>
        <taxon>Hexapoda</taxon>
        <taxon>Insecta</taxon>
        <taxon>Pterygota</taxon>
        <taxon>Neoptera</taxon>
        <taxon>Endopterygota</taxon>
        <taxon>Diptera</taxon>
        <taxon>Nematocera</taxon>
        <taxon>Culicoidea</taxon>
        <taxon>Culicidae</taxon>
        <taxon>Anophelinae</taxon>
        <taxon>Anopheles</taxon>
    </lineage>
</organism>